<dbReference type="GO" id="GO:0030897">
    <property type="term" value="C:HOPS complex"/>
    <property type="evidence" value="ECO:0007669"/>
    <property type="project" value="TreeGrafter"/>
</dbReference>
<keyword evidence="5" id="KW-0812">Transmembrane</keyword>
<keyword evidence="2" id="KW-0653">Protein transport</keyword>
<organism evidence="7 8">
    <name type="scientific">Malassezia pachydermatis</name>
    <dbReference type="NCBI Taxonomy" id="77020"/>
    <lineage>
        <taxon>Eukaryota</taxon>
        <taxon>Fungi</taxon>
        <taxon>Dikarya</taxon>
        <taxon>Basidiomycota</taxon>
        <taxon>Ustilaginomycotina</taxon>
        <taxon>Malasseziomycetes</taxon>
        <taxon>Malasseziales</taxon>
        <taxon>Malasseziaceae</taxon>
        <taxon>Malassezia</taxon>
    </lineage>
</organism>
<feature type="compositionally biased region" description="Low complexity" evidence="4">
    <location>
        <begin position="109"/>
        <end position="123"/>
    </location>
</feature>
<dbReference type="GO" id="GO:0016236">
    <property type="term" value="P:macroautophagy"/>
    <property type="evidence" value="ECO:0007669"/>
    <property type="project" value="TreeGrafter"/>
</dbReference>
<dbReference type="Gene3D" id="2.130.10.10">
    <property type="entry name" value="YVTN repeat-like/Quinoprotein amine dehydrogenase"/>
    <property type="match status" value="1"/>
</dbReference>
<dbReference type="EMBL" id="LGAV01000003">
    <property type="protein sequence ID" value="KOS14996.1"/>
    <property type="molecule type" value="Genomic_DNA"/>
</dbReference>
<dbReference type="InterPro" id="IPR045111">
    <property type="entry name" value="Vps41/Vps8"/>
</dbReference>
<keyword evidence="5" id="KW-1133">Transmembrane helix</keyword>
<evidence type="ECO:0000313" key="8">
    <source>
        <dbReference type="Proteomes" id="UP000037751"/>
    </source>
</evidence>
<feature type="domain" description="Vps41 beta-propeller" evidence="6">
    <location>
        <begin position="180"/>
        <end position="517"/>
    </location>
</feature>
<dbReference type="SMART" id="SM00299">
    <property type="entry name" value="CLH"/>
    <property type="match status" value="1"/>
</dbReference>
<dbReference type="InterPro" id="IPR057780">
    <property type="entry name" value="Beta-prop_Vps41"/>
</dbReference>
<keyword evidence="5" id="KW-0472">Membrane</keyword>
<evidence type="ECO:0000256" key="1">
    <source>
        <dbReference type="ARBA" id="ARBA00022448"/>
    </source>
</evidence>
<dbReference type="Gene3D" id="1.25.40.10">
    <property type="entry name" value="Tetratricopeptide repeat domain"/>
    <property type="match status" value="1"/>
</dbReference>
<keyword evidence="1" id="KW-0813">Transport</keyword>
<comment type="caution">
    <text evidence="7">The sequence shown here is derived from an EMBL/GenBank/DDBJ whole genome shotgun (WGS) entry which is preliminary data.</text>
</comment>
<dbReference type="GO" id="GO:0034058">
    <property type="term" value="P:endosomal vesicle fusion"/>
    <property type="evidence" value="ECO:0007669"/>
    <property type="project" value="TreeGrafter"/>
</dbReference>
<protein>
    <submittedName>
        <fullName evidence="7">Vacuolar assembling protein vps41</fullName>
    </submittedName>
</protein>
<feature type="region of interest" description="Disordered" evidence="4">
    <location>
        <begin position="109"/>
        <end position="169"/>
    </location>
</feature>
<reference evidence="7 8" key="1">
    <citation type="submission" date="2015-07" db="EMBL/GenBank/DDBJ databases">
        <title>Draft Genome Sequence of Malassezia furfur CBS1878 and Malassezia pachydermatis CBS1879.</title>
        <authorList>
            <person name="Triana S."/>
            <person name="Ohm R."/>
            <person name="Gonzalez A."/>
            <person name="DeCock H."/>
            <person name="Restrepo S."/>
            <person name="Celis A."/>
        </authorList>
    </citation>
    <scope>NUCLEOTIDE SEQUENCE [LARGE SCALE GENOMIC DNA]</scope>
    <source>
        <strain evidence="7 8">CBS 1879</strain>
    </source>
</reference>
<name>A0A0M8MLN4_9BASI</name>
<dbReference type="InterPro" id="IPR036322">
    <property type="entry name" value="WD40_repeat_dom_sf"/>
</dbReference>
<feature type="transmembrane region" description="Helical" evidence="5">
    <location>
        <begin position="30"/>
        <end position="49"/>
    </location>
</feature>
<feature type="compositionally biased region" description="Low complexity" evidence="4">
    <location>
        <begin position="160"/>
        <end position="169"/>
    </location>
</feature>
<dbReference type="PROSITE" id="PS50236">
    <property type="entry name" value="CHCR"/>
    <property type="match status" value="1"/>
</dbReference>
<evidence type="ECO:0000256" key="2">
    <source>
        <dbReference type="ARBA" id="ARBA00022927"/>
    </source>
</evidence>
<gene>
    <name evidence="7" type="ORF">Malapachy_1074</name>
</gene>
<feature type="region of interest" description="Disordered" evidence="4">
    <location>
        <begin position="1047"/>
        <end position="1112"/>
    </location>
</feature>
<dbReference type="PANTHER" id="PTHR12616:SF1">
    <property type="entry name" value="VACUOLAR PROTEIN SORTING-ASSOCIATED PROTEIN 41 HOMOLOG"/>
    <property type="match status" value="1"/>
</dbReference>
<dbReference type="STRING" id="77020.A0A0M8MLN4"/>
<dbReference type="InterPro" id="IPR000547">
    <property type="entry name" value="Clathrin_H-chain/VPS_repeat"/>
</dbReference>
<accession>A0A0M8MLN4</accession>
<dbReference type="GO" id="GO:0009267">
    <property type="term" value="P:cellular response to starvation"/>
    <property type="evidence" value="ECO:0007669"/>
    <property type="project" value="TreeGrafter"/>
</dbReference>
<dbReference type="RefSeq" id="XP_017992628.1">
    <property type="nucleotide sequence ID" value="XM_018135585.1"/>
</dbReference>
<keyword evidence="8" id="KW-1185">Reference proteome</keyword>
<evidence type="ECO:0000313" key="7">
    <source>
        <dbReference type="EMBL" id="KOS14996.1"/>
    </source>
</evidence>
<dbReference type="InterPro" id="IPR009346">
    <property type="entry name" value="GRIM-19"/>
</dbReference>
<sequence length="1120" mass="125218">MSEGITYKQDLPPRGGYAPIRYKRNMPARGPSGVMMIFATIGITAFGFYRMGLGNVEKRELARERAWSRIYLTPLLLAESDRDAFRRNRASQLREKLLMKDVPDWEAAAETPATEELPNTEEPVSAPHDVEDEATTTATPKDLDDEAVASEHSETDSLHSTSEASTTADTEPAFHMDVLGASIQDILQKDTLSAMAVSSKSIAMGMHSGMIYIVSRSGHLEKGFRFHSATVLDLVFDTTGDFIGSAGMDGIVAIASLTSSEQYQFDFQRPMRTIALEPQFGHRSSRAFVCGGMSGILVHREKRWFGHREVVLHSEEGPIWAITWRGSWIAWANDRGVRIADAISHDVITFIPAPDVAPRAELVRCTLTWRDDHTLLIAQGDRITIASVKTRDAPEDQVRAAIPSVPTLSGLVSGLSSSADVPLKHFVEITDIFQLDCIVAGVAWMSDNIVTLSYVVDSDVLASLGQDDVRLLSGQPPELRVISRSGDEQSSDVLDLANVDRCRCNDYHLCVSYEWVYDNVLKEKVQKPVYFLASPRQVCRLRPRTEQDHIQWLLERAEYREALEALEALGSGPAKAMGFDVAAIGREYLLYMMDEHHDYEGAAELFPLILRKDASAWESFVLLYLERGKVSVVLPFIPTRDPELGEMVYDMVLVALLRTDEAALLATLRTWPGHLYSAQAVAAAIEDRAENSRVLLECLAQLYLTDHQPSKALLYLLRLRHPSVFGLIRDNNLLIDVQQKIGLLVELDQDLAETKQPEESVLISLLVDHTHAIPIHRAMQQLEPYPWYQYLYLDALFERDASMITDYANRLVYLYAEYQYPKLMPFLRAMSSVYSFQRAYVACEAHNYVPEMVFLRGRTGDLRGALDLILDRLDDVEMAIDFVRQQDDIELWGALLAHAQNKPNYIRGLLEHAGGEINPVRIIRPIEKGLVIPGLRPALIKTMQNFQLQNSLLHGGLVVLERDAQELGHQYTQALTAAMACDAATECTVCGRALLQKPFQRIVLFFCWHAAHASCLPAASLSQSASPRSVARQGALVRISETTTQLDARAREPWIGGDPHMPPQPRQDGDEGVTRTWKQLRSEQADRQSLTRARQRRAAGGGHNTGCPTCAADMSYRLQD</sequence>
<dbReference type="SUPFAM" id="SSF50978">
    <property type="entry name" value="WD40 repeat-like"/>
    <property type="match status" value="1"/>
</dbReference>
<dbReference type="Proteomes" id="UP000037751">
    <property type="component" value="Unassembled WGS sequence"/>
</dbReference>
<dbReference type="Pfam" id="PF23411">
    <property type="entry name" value="Beta-prop_Vps41"/>
    <property type="match status" value="1"/>
</dbReference>
<evidence type="ECO:0000259" key="6">
    <source>
        <dbReference type="Pfam" id="PF23411"/>
    </source>
</evidence>
<dbReference type="VEuPathDB" id="FungiDB:Malapachy_1074"/>
<evidence type="ECO:0000256" key="4">
    <source>
        <dbReference type="SAM" id="MobiDB-lite"/>
    </source>
</evidence>
<dbReference type="GeneID" id="28727460"/>
<dbReference type="InterPro" id="IPR011990">
    <property type="entry name" value="TPR-like_helical_dom_sf"/>
</dbReference>
<feature type="repeat" description="CHCR" evidence="3">
    <location>
        <begin position="763"/>
        <end position="908"/>
    </location>
</feature>
<proteinExistence type="predicted"/>
<dbReference type="OrthoDB" id="244107at2759"/>
<dbReference type="InterPro" id="IPR015943">
    <property type="entry name" value="WD40/YVTN_repeat-like_dom_sf"/>
</dbReference>
<dbReference type="GO" id="GO:0006623">
    <property type="term" value="P:protein targeting to vacuole"/>
    <property type="evidence" value="ECO:0007669"/>
    <property type="project" value="InterPro"/>
</dbReference>
<dbReference type="Pfam" id="PF06212">
    <property type="entry name" value="GRIM-19"/>
    <property type="match status" value="1"/>
</dbReference>
<evidence type="ECO:0000256" key="3">
    <source>
        <dbReference type="PROSITE-ProRule" id="PRU01006"/>
    </source>
</evidence>
<dbReference type="AlphaFoldDB" id="A0A0M8MLN4"/>
<evidence type="ECO:0000256" key="5">
    <source>
        <dbReference type="SAM" id="Phobius"/>
    </source>
</evidence>
<dbReference type="GO" id="GO:0005770">
    <property type="term" value="C:late endosome"/>
    <property type="evidence" value="ECO:0007669"/>
    <property type="project" value="TreeGrafter"/>
</dbReference>
<dbReference type="Pfam" id="PF23556">
    <property type="entry name" value="TPR_Vps41"/>
    <property type="match status" value="1"/>
</dbReference>
<dbReference type="PANTHER" id="PTHR12616">
    <property type="entry name" value="VACUOLAR PROTEIN SORTING VPS41"/>
    <property type="match status" value="1"/>
</dbReference>